<dbReference type="EMBL" id="QJKJ01000080">
    <property type="protein sequence ID" value="RDY14377.1"/>
    <property type="molecule type" value="Genomic_DNA"/>
</dbReference>
<evidence type="ECO:0000313" key="2">
    <source>
        <dbReference type="Proteomes" id="UP000257109"/>
    </source>
</evidence>
<sequence>MEMSNLPTKLKSLKLELGQTSNTCTFGVVQLKHDLIVPHERKQDSRIVSYYFVGHAKCSQRYKFYDATSRSFFKMGNARILEKVEFGKEENIGNVDFEEESVNGIGQILVPITVQETTPIIGDNMDVKTVFLNGDIDKMIYMVQSENFVSNDSKSMKSEGLEIIRYSDSDFAGCQDSKCSTFRYIYMLAGGAIFWKFDKQTLLAPSTMVAEAVNTCCIASLALFVLALVIGPPSPSSATLLVMSSSQTHA</sequence>
<feature type="non-terminal residue" evidence="1">
    <location>
        <position position="1"/>
    </location>
</feature>
<gene>
    <name evidence="1" type="ORF">CR513_00561</name>
</gene>
<accession>A0A371IH39</accession>
<keyword evidence="2" id="KW-1185">Reference proteome</keyword>
<comment type="caution">
    <text evidence="1">The sequence shown here is derived from an EMBL/GenBank/DDBJ whole genome shotgun (WGS) entry which is preliminary data.</text>
</comment>
<evidence type="ECO:0000313" key="1">
    <source>
        <dbReference type="EMBL" id="RDY14377.1"/>
    </source>
</evidence>
<evidence type="ECO:0008006" key="3">
    <source>
        <dbReference type="Google" id="ProtNLM"/>
    </source>
</evidence>
<proteinExistence type="predicted"/>
<name>A0A371IH39_MUCPR</name>
<reference evidence="1" key="1">
    <citation type="submission" date="2018-05" db="EMBL/GenBank/DDBJ databases">
        <title>Draft genome of Mucuna pruriens seed.</title>
        <authorList>
            <person name="Nnadi N.E."/>
            <person name="Vos R."/>
            <person name="Hasami M.H."/>
            <person name="Devisetty U.K."/>
            <person name="Aguiy J.C."/>
        </authorList>
    </citation>
    <scope>NUCLEOTIDE SEQUENCE [LARGE SCALE GENOMIC DNA]</scope>
    <source>
        <strain evidence="1">JCA_2017</strain>
    </source>
</reference>
<protein>
    <recommendedName>
        <fullName evidence="3">Reverse transcriptase Ty1/copia-type domain-containing protein</fullName>
    </recommendedName>
</protein>
<dbReference type="Proteomes" id="UP000257109">
    <property type="component" value="Unassembled WGS sequence"/>
</dbReference>
<dbReference type="AlphaFoldDB" id="A0A371IH39"/>
<organism evidence="1 2">
    <name type="scientific">Mucuna pruriens</name>
    <name type="common">Velvet bean</name>
    <name type="synonym">Dolichos pruriens</name>
    <dbReference type="NCBI Taxonomy" id="157652"/>
    <lineage>
        <taxon>Eukaryota</taxon>
        <taxon>Viridiplantae</taxon>
        <taxon>Streptophyta</taxon>
        <taxon>Embryophyta</taxon>
        <taxon>Tracheophyta</taxon>
        <taxon>Spermatophyta</taxon>
        <taxon>Magnoliopsida</taxon>
        <taxon>eudicotyledons</taxon>
        <taxon>Gunneridae</taxon>
        <taxon>Pentapetalae</taxon>
        <taxon>rosids</taxon>
        <taxon>fabids</taxon>
        <taxon>Fabales</taxon>
        <taxon>Fabaceae</taxon>
        <taxon>Papilionoideae</taxon>
        <taxon>50 kb inversion clade</taxon>
        <taxon>NPAAA clade</taxon>
        <taxon>indigoferoid/millettioid clade</taxon>
        <taxon>Phaseoleae</taxon>
        <taxon>Mucuna</taxon>
    </lineage>
</organism>